<comment type="catalytic activity">
    <reaction evidence="6">
        <text>a 2'-deoxyadenosine in DNA + S-adenosyl-L-methionine = an N(6)-methyl-2'-deoxyadenosine in DNA + S-adenosyl-L-homocysteine + H(+)</text>
        <dbReference type="Rhea" id="RHEA:15197"/>
        <dbReference type="Rhea" id="RHEA-COMP:12418"/>
        <dbReference type="Rhea" id="RHEA-COMP:12419"/>
        <dbReference type="ChEBI" id="CHEBI:15378"/>
        <dbReference type="ChEBI" id="CHEBI:57856"/>
        <dbReference type="ChEBI" id="CHEBI:59789"/>
        <dbReference type="ChEBI" id="CHEBI:90615"/>
        <dbReference type="ChEBI" id="CHEBI:90616"/>
        <dbReference type="EC" id="2.1.1.72"/>
    </reaction>
</comment>
<dbReference type="GO" id="GO:0006304">
    <property type="term" value="P:DNA modification"/>
    <property type="evidence" value="ECO:0007669"/>
    <property type="project" value="InterPro"/>
</dbReference>
<dbReference type="GO" id="GO:0032259">
    <property type="term" value="P:methylation"/>
    <property type="evidence" value="ECO:0007669"/>
    <property type="project" value="UniProtKB-KW"/>
</dbReference>
<keyword evidence="5" id="KW-0949">S-adenosyl-L-methionine</keyword>
<dbReference type="InterPro" id="IPR029063">
    <property type="entry name" value="SAM-dependent_MTases_sf"/>
</dbReference>
<dbReference type="GO" id="GO:0003676">
    <property type="term" value="F:nucleic acid binding"/>
    <property type="evidence" value="ECO:0007669"/>
    <property type="project" value="InterPro"/>
</dbReference>
<dbReference type="EMBL" id="MFBD01000021">
    <property type="protein sequence ID" value="OGD88638.1"/>
    <property type="molecule type" value="Genomic_DNA"/>
</dbReference>
<dbReference type="Pfam" id="PF07669">
    <property type="entry name" value="Eco57I"/>
    <property type="match status" value="1"/>
</dbReference>
<comment type="caution">
    <text evidence="8">The sequence shown here is derived from an EMBL/GenBank/DDBJ whole genome shotgun (WGS) entry which is preliminary data.</text>
</comment>
<dbReference type="PROSITE" id="PS00092">
    <property type="entry name" value="N6_MTASE"/>
    <property type="match status" value="1"/>
</dbReference>
<dbReference type="CDD" id="cd02440">
    <property type="entry name" value="AdoMet_MTases"/>
    <property type="match status" value="1"/>
</dbReference>
<dbReference type="SUPFAM" id="SSF53335">
    <property type="entry name" value="S-adenosyl-L-methionine-dependent methyltransferases"/>
    <property type="match status" value="1"/>
</dbReference>
<dbReference type="STRING" id="1797714.A3D04_00205"/>
<proteinExistence type="inferred from homology"/>
<dbReference type="InterPro" id="IPR050953">
    <property type="entry name" value="N4_N6_ade-DNA_methylase"/>
</dbReference>
<evidence type="ECO:0000313" key="9">
    <source>
        <dbReference type="Proteomes" id="UP000177369"/>
    </source>
</evidence>
<dbReference type="EC" id="2.1.1.72" evidence="2"/>
<dbReference type="Gene3D" id="3.40.50.150">
    <property type="entry name" value="Vaccinia Virus protein VP39"/>
    <property type="match status" value="1"/>
</dbReference>
<keyword evidence="4" id="KW-0808">Transferase</keyword>
<dbReference type="InterPro" id="IPR002052">
    <property type="entry name" value="DNA_methylase_N6_adenine_CS"/>
</dbReference>
<dbReference type="AlphaFoldDB" id="A0A1F5G9U9"/>
<evidence type="ECO:0000256" key="5">
    <source>
        <dbReference type="ARBA" id="ARBA00022691"/>
    </source>
</evidence>
<dbReference type="PRINTS" id="PR00507">
    <property type="entry name" value="N12N6MTFRASE"/>
</dbReference>
<feature type="domain" description="Type II methyltransferase M.TaqI-like" evidence="7">
    <location>
        <begin position="149"/>
        <end position="249"/>
    </location>
</feature>
<comment type="similarity">
    <text evidence="1">Belongs to the N(4)/N(6)-methyltransferase family.</text>
</comment>
<dbReference type="PANTHER" id="PTHR33841">
    <property type="entry name" value="DNA METHYLTRANSFERASE YEEA-RELATED"/>
    <property type="match status" value="1"/>
</dbReference>
<keyword evidence="3" id="KW-0489">Methyltransferase</keyword>
<organism evidence="8 9">
    <name type="scientific">Candidatus Curtissbacteria bacterium RIFCSPHIGHO2_02_FULL_40_16b</name>
    <dbReference type="NCBI Taxonomy" id="1797714"/>
    <lineage>
        <taxon>Bacteria</taxon>
        <taxon>Candidatus Curtissiibacteriota</taxon>
    </lineage>
</organism>
<sequence length="525" mass="59033">MSMASKQNNIITKPPSKYAEALGNDFIASKKKADAASLGQYFTPQIIAKLIAKNFSEFGKTKSIKILDPGAGSGILSCILCESIASWGYKPSHIELIAYEIDKSLTPVLQKSFDHLKDWLSHKSISLTFSIYDSDFVLENGDILNKTLQQSLFDKKDFENFDLIVANPPYFKISKSDPRAKAANAVIHGQPNIYALFMAIAAALLKEKGQLGFITPRSYAAGLYFKKFRQNFFNQITPVSIHIFDSRDKAFNKDGVLQENVILHGKKDPTIDKNEHKVKISSCNGLSDIDNINTIEIPLAEIITPEDDYVLHIPTKITQREIVKIVKSWKHNLRSLGLNVSTGPIVPFRVRGILAENPDAQNVPLLWLHNVRTMHVSWPIESRKPQYVKVSQQAKKLLIPNGNYVLIRRFSAKEEKKRLVAAPLISTVLKSKFVGIENHINYIYRKTGELSEPETLGLSAILNSSLLDSYFRIFNGNTQVSATELRNLPLPAPRVIERVGSFIKSNNFDYQETDEKVVNLIKQYA</sequence>
<name>A0A1F5G9U9_9BACT</name>
<dbReference type="GO" id="GO:0009007">
    <property type="term" value="F:site-specific DNA-methyltransferase (adenine-specific) activity"/>
    <property type="evidence" value="ECO:0007669"/>
    <property type="project" value="UniProtKB-EC"/>
</dbReference>
<evidence type="ECO:0000259" key="7">
    <source>
        <dbReference type="Pfam" id="PF07669"/>
    </source>
</evidence>
<gene>
    <name evidence="8" type="ORF">A3D04_00205</name>
</gene>
<dbReference type="PANTHER" id="PTHR33841:SF5">
    <property type="entry name" value="DNA METHYLASE (MODIFICATION METHYLASE) (METHYLTRANSFERASE)-RELATED"/>
    <property type="match status" value="1"/>
</dbReference>
<evidence type="ECO:0000256" key="4">
    <source>
        <dbReference type="ARBA" id="ARBA00022679"/>
    </source>
</evidence>
<evidence type="ECO:0000256" key="2">
    <source>
        <dbReference type="ARBA" id="ARBA00011900"/>
    </source>
</evidence>
<accession>A0A1F5G9U9</accession>
<dbReference type="InterPro" id="IPR011639">
    <property type="entry name" value="MethylTrfase_TaqI-like_dom"/>
</dbReference>
<protein>
    <recommendedName>
        <fullName evidence="2">site-specific DNA-methyltransferase (adenine-specific)</fullName>
        <ecNumber evidence="2">2.1.1.72</ecNumber>
    </recommendedName>
</protein>
<evidence type="ECO:0000256" key="1">
    <source>
        <dbReference type="ARBA" id="ARBA00006594"/>
    </source>
</evidence>
<evidence type="ECO:0000313" key="8">
    <source>
        <dbReference type="EMBL" id="OGD88638.1"/>
    </source>
</evidence>
<evidence type="ECO:0000256" key="6">
    <source>
        <dbReference type="ARBA" id="ARBA00047942"/>
    </source>
</evidence>
<evidence type="ECO:0000256" key="3">
    <source>
        <dbReference type="ARBA" id="ARBA00022603"/>
    </source>
</evidence>
<reference evidence="8 9" key="1">
    <citation type="journal article" date="2016" name="Nat. Commun.">
        <title>Thousands of microbial genomes shed light on interconnected biogeochemical processes in an aquifer system.</title>
        <authorList>
            <person name="Anantharaman K."/>
            <person name="Brown C.T."/>
            <person name="Hug L.A."/>
            <person name="Sharon I."/>
            <person name="Castelle C.J."/>
            <person name="Probst A.J."/>
            <person name="Thomas B.C."/>
            <person name="Singh A."/>
            <person name="Wilkins M.J."/>
            <person name="Karaoz U."/>
            <person name="Brodie E.L."/>
            <person name="Williams K.H."/>
            <person name="Hubbard S.S."/>
            <person name="Banfield J.F."/>
        </authorList>
    </citation>
    <scope>NUCLEOTIDE SEQUENCE [LARGE SCALE GENOMIC DNA]</scope>
</reference>
<dbReference type="Proteomes" id="UP000177369">
    <property type="component" value="Unassembled WGS sequence"/>
</dbReference>